<feature type="transmembrane region" description="Helical" evidence="12">
    <location>
        <begin position="437"/>
        <end position="454"/>
    </location>
</feature>
<evidence type="ECO:0000313" key="13">
    <source>
        <dbReference type="EMBL" id="KAF2901934.1"/>
    </source>
</evidence>
<keyword evidence="14" id="KW-1185">Reference proteome</keyword>
<evidence type="ECO:0000256" key="10">
    <source>
        <dbReference type="ARBA" id="ARBA00023201"/>
    </source>
</evidence>
<feature type="non-terminal residue" evidence="13">
    <location>
        <position position="1"/>
    </location>
</feature>
<feature type="transmembrane region" description="Helical" evidence="12">
    <location>
        <begin position="237"/>
        <end position="254"/>
    </location>
</feature>
<dbReference type="Gene3D" id="1.20.1730.10">
    <property type="entry name" value="Sodium/glucose cotransporter"/>
    <property type="match status" value="1"/>
</dbReference>
<dbReference type="Proteomes" id="UP000801492">
    <property type="component" value="Unassembled WGS sequence"/>
</dbReference>
<dbReference type="GO" id="GO:0006814">
    <property type="term" value="P:sodium ion transport"/>
    <property type="evidence" value="ECO:0007669"/>
    <property type="project" value="UniProtKB-KW"/>
</dbReference>
<evidence type="ECO:0000256" key="1">
    <source>
        <dbReference type="ARBA" id="ARBA00004651"/>
    </source>
</evidence>
<feature type="transmembrane region" description="Helical" evidence="12">
    <location>
        <begin position="275"/>
        <end position="298"/>
    </location>
</feature>
<comment type="subcellular location">
    <subcellularLocation>
        <location evidence="1">Cell membrane</location>
        <topology evidence="1">Multi-pass membrane protein</topology>
    </subcellularLocation>
</comment>
<dbReference type="InterPro" id="IPR051163">
    <property type="entry name" value="Sodium:Solute_Symporter_SSF"/>
</dbReference>
<keyword evidence="10" id="KW-0739">Sodium transport</keyword>
<keyword evidence="9 12" id="KW-0472">Membrane</keyword>
<feature type="transmembrane region" description="Helical" evidence="12">
    <location>
        <begin position="6"/>
        <end position="28"/>
    </location>
</feature>
<evidence type="ECO:0000256" key="5">
    <source>
        <dbReference type="ARBA" id="ARBA00022692"/>
    </source>
</evidence>
<evidence type="ECO:0000256" key="11">
    <source>
        <dbReference type="RuleBase" id="RU362091"/>
    </source>
</evidence>
<dbReference type="GO" id="GO:0005886">
    <property type="term" value="C:plasma membrane"/>
    <property type="evidence" value="ECO:0007669"/>
    <property type="project" value="UniProtKB-SubCell"/>
</dbReference>
<proteinExistence type="inferred from homology"/>
<name>A0A8K0GJ72_IGNLU</name>
<feature type="transmembrane region" description="Helical" evidence="12">
    <location>
        <begin position="155"/>
        <end position="174"/>
    </location>
</feature>
<protein>
    <recommendedName>
        <fullName evidence="15">Sodium-coupled monocarboxylate transporter 1</fullName>
    </recommendedName>
</protein>
<accession>A0A8K0GJ72</accession>
<feature type="transmembrane region" description="Helical" evidence="12">
    <location>
        <begin position="380"/>
        <end position="399"/>
    </location>
</feature>
<feature type="transmembrane region" description="Helical" evidence="12">
    <location>
        <begin position="405"/>
        <end position="430"/>
    </location>
</feature>
<comment type="caution">
    <text evidence="13">The sequence shown here is derived from an EMBL/GenBank/DDBJ whole genome shotgun (WGS) entry which is preliminary data.</text>
</comment>
<dbReference type="AlphaFoldDB" id="A0A8K0GJ72"/>
<feature type="transmembrane region" description="Helical" evidence="12">
    <location>
        <begin position="503"/>
        <end position="524"/>
    </location>
</feature>
<feature type="transmembrane region" description="Helical" evidence="12">
    <location>
        <begin position="335"/>
        <end position="360"/>
    </location>
</feature>
<dbReference type="GO" id="GO:0015293">
    <property type="term" value="F:symporter activity"/>
    <property type="evidence" value="ECO:0007669"/>
    <property type="project" value="TreeGrafter"/>
</dbReference>
<dbReference type="PANTHER" id="PTHR42985:SF21">
    <property type="entry name" value="SODIUM-DEPENDENT MULTIVITAMIN TRANSPORTER-LIKE PROTEIN"/>
    <property type="match status" value="1"/>
</dbReference>
<dbReference type="PANTHER" id="PTHR42985">
    <property type="entry name" value="SODIUM-COUPLED MONOCARBOXYLATE TRANSPORTER"/>
    <property type="match status" value="1"/>
</dbReference>
<feature type="transmembrane region" description="Helical" evidence="12">
    <location>
        <begin position="49"/>
        <end position="68"/>
    </location>
</feature>
<dbReference type="PROSITE" id="PS50283">
    <property type="entry name" value="NA_SOLUT_SYMP_3"/>
    <property type="match status" value="1"/>
</dbReference>
<keyword evidence="6 12" id="KW-1133">Transmembrane helix</keyword>
<dbReference type="InterPro" id="IPR001734">
    <property type="entry name" value="Na/solute_symporter"/>
</dbReference>
<dbReference type="CDD" id="cd11492">
    <property type="entry name" value="SLC5sbd_NIS-SMVT"/>
    <property type="match status" value="1"/>
</dbReference>
<feature type="transmembrane region" description="Helical" evidence="12">
    <location>
        <begin position="186"/>
        <end position="213"/>
    </location>
</feature>
<dbReference type="InterPro" id="IPR038377">
    <property type="entry name" value="Na/Glc_symporter_sf"/>
</dbReference>
<comment type="similarity">
    <text evidence="2 11">Belongs to the sodium:solute symporter (SSF) (TC 2.A.21) family.</text>
</comment>
<keyword evidence="3" id="KW-0813">Transport</keyword>
<dbReference type="NCBIfam" id="TIGR00813">
    <property type="entry name" value="sss"/>
    <property type="match status" value="1"/>
</dbReference>
<evidence type="ECO:0000256" key="4">
    <source>
        <dbReference type="ARBA" id="ARBA00022475"/>
    </source>
</evidence>
<evidence type="ECO:0000256" key="6">
    <source>
        <dbReference type="ARBA" id="ARBA00022989"/>
    </source>
</evidence>
<evidence type="ECO:0008006" key="15">
    <source>
        <dbReference type="Google" id="ProtNLM"/>
    </source>
</evidence>
<keyword evidence="7" id="KW-0915">Sodium</keyword>
<reference evidence="13" key="1">
    <citation type="submission" date="2019-08" db="EMBL/GenBank/DDBJ databases">
        <title>The genome of the North American firefly Photinus pyralis.</title>
        <authorList>
            <consortium name="Photinus pyralis genome working group"/>
            <person name="Fallon T.R."/>
            <person name="Sander Lower S.E."/>
            <person name="Weng J.-K."/>
        </authorList>
    </citation>
    <scope>NUCLEOTIDE SEQUENCE</scope>
    <source>
        <strain evidence="13">TRF0915ILg1</strain>
        <tissue evidence="13">Whole body</tissue>
    </source>
</reference>
<evidence type="ECO:0000256" key="2">
    <source>
        <dbReference type="ARBA" id="ARBA00006434"/>
    </source>
</evidence>
<evidence type="ECO:0000256" key="7">
    <source>
        <dbReference type="ARBA" id="ARBA00023053"/>
    </source>
</evidence>
<evidence type="ECO:0000256" key="3">
    <source>
        <dbReference type="ARBA" id="ARBA00022448"/>
    </source>
</evidence>
<feature type="transmembrane region" description="Helical" evidence="12">
    <location>
        <begin position="124"/>
        <end position="149"/>
    </location>
</feature>
<evidence type="ECO:0000256" key="9">
    <source>
        <dbReference type="ARBA" id="ARBA00023136"/>
    </source>
</evidence>
<keyword evidence="5 12" id="KW-0812">Transmembrane</keyword>
<evidence type="ECO:0000256" key="8">
    <source>
        <dbReference type="ARBA" id="ARBA00023065"/>
    </source>
</evidence>
<sequence>MPTMAFSWFDYTFFCGMLGLSVIIGIYFGFFDKQDTTEEYLLGGKSMKILPVAMSLVASHISGITILAVPADVYRFGSNYWWICISIPLVCLITSYIFLPVYFKLEFTSVYEYLNIRFDKKIRTLASFLFTLSVFFYNPVVVYIPALAFSQATGINVHLITPVVCVICIFYTTIGGLKAVVWTDALQFVGIIGSSIAVFFVGASAAGGFSVVWEKAVQGHRLDLFNLNFDPTIRDDFWAMVIGATFQWLFYIALNQGSVQKFLAVPTLQHARKAIIIYILGMITLKSLSVFTGDIMYAKYSNCDPLTSKQISRSDQLLPFFVIDVAGKIPGLPGLFIAGVFSAALSTLSATLNTVAGTIYKDFISPFMPANTTEKRASNILKLLVIISGTICTVLVFIVEKMGGMLPFVTALQGIAGGPLVGLFSLGVLFPQANSKGALYGGIIALIFVAWKEFGSQWYQSQGLIKGPIKPLSVENCVNYLNISVIQDDLALEEPFVLYRISFWYNTLIGAVIVIIIGLIISWFTNKNQPPVNPDLISPVMHFMLPKSSVSSTKDYLSVDH</sequence>
<feature type="transmembrane region" description="Helical" evidence="12">
    <location>
        <begin position="80"/>
        <end position="103"/>
    </location>
</feature>
<dbReference type="OrthoDB" id="6132759at2759"/>
<dbReference type="Pfam" id="PF00474">
    <property type="entry name" value="SSF"/>
    <property type="match status" value="1"/>
</dbReference>
<organism evidence="13 14">
    <name type="scientific">Ignelater luminosus</name>
    <name type="common">Cucubano</name>
    <name type="synonym">Pyrophorus luminosus</name>
    <dbReference type="NCBI Taxonomy" id="2038154"/>
    <lineage>
        <taxon>Eukaryota</taxon>
        <taxon>Metazoa</taxon>
        <taxon>Ecdysozoa</taxon>
        <taxon>Arthropoda</taxon>
        <taxon>Hexapoda</taxon>
        <taxon>Insecta</taxon>
        <taxon>Pterygota</taxon>
        <taxon>Neoptera</taxon>
        <taxon>Endopterygota</taxon>
        <taxon>Coleoptera</taxon>
        <taxon>Polyphaga</taxon>
        <taxon>Elateriformia</taxon>
        <taxon>Elateroidea</taxon>
        <taxon>Elateridae</taxon>
        <taxon>Agrypninae</taxon>
        <taxon>Pyrophorini</taxon>
        <taxon>Ignelater</taxon>
    </lineage>
</organism>
<gene>
    <name evidence="13" type="ORF">ILUMI_04247</name>
</gene>
<evidence type="ECO:0000313" key="14">
    <source>
        <dbReference type="Proteomes" id="UP000801492"/>
    </source>
</evidence>
<dbReference type="EMBL" id="VTPC01001446">
    <property type="protein sequence ID" value="KAF2901934.1"/>
    <property type="molecule type" value="Genomic_DNA"/>
</dbReference>
<keyword evidence="8" id="KW-0406">Ion transport</keyword>
<keyword evidence="4" id="KW-1003">Cell membrane</keyword>
<evidence type="ECO:0000256" key="12">
    <source>
        <dbReference type="SAM" id="Phobius"/>
    </source>
</evidence>